<feature type="domain" description="Glycoside hydrolase family 2 catalytic" evidence="1">
    <location>
        <begin position="81"/>
        <end position="106"/>
    </location>
</feature>
<dbReference type="Gene3D" id="3.20.20.80">
    <property type="entry name" value="Glycosidases"/>
    <property type="match status" value="1"/>
</dbReference>
<keyword evidence="3" id="KW-1185">Reference proteome</keyword>
<organism evidence="2 3">
    <name type="scientific">Anthostomella pinea</name>
    <dbReference type="NCBI Taxonomy" id="933095"/>
    <lineage>
        <taxon>Eukaryota</taxon>
        <taxon>Fungi</taxon>
        <taxon>Dikarya</taxon>
        <taxon>Ascomycota</taxon>
        <taxon>Pezizomycotina</taxon>
        <taxon>Sordariomycetes</taxon>
        <taxon>Xylariomycetidae</taxon>
        <taxon>Xylariales</taxon>
        <taxon>Xylariaceae</taxon>
        <taxon>Anthostomella</taxon>
    </lineage>
</organism>
<dbReference type="AlphaFoldDB" id="A0AAI8VT86"/>
<protein>
    <submittedName>
        <fullName evidence="2">Uu.00g062760.m01.CDS01</fullName>
    </submittedName>
</protein>
<dbReference type="GO" id="GO:0005975">
    <property type="term" value="P:carbohydrate metabolic process"/>
    <property type="evidence" value="ECO:0007669"/>
    <property type="project" value="InterPro"/>
</dbReference>
<dbReference type="GO" id="GO:0004553">
    <property type="term" value="F:hydrolase activity, hydrolyzing O-glycosyl compounds"/>
    <property type="evidence" value="ECO:0007669"/>
    <property type="project" value="InterPro"/>
</dbReference>
<evidence type="ECO:0000313" key="2">
    <source>
        <dbReference type="EMBL" id="CAJ2510651.1"/>
    </source>
</evidence>
<dbReference type="Pfam" id="PF02836">
    <property type="entry name" value="Glyco_hydro_2_C"/>
    <property type="match status" value="1"/>
</dbReference>
<dbReference type="InterPro" id="IPR051913">
    <property type="entry name" value="GH2_Domain-Containing"/>
</dbReference>
<dbReference type="Proteomes" id="UP001295740">
    <property type="component" value="Unassembled WGS sequence"/>
</dbReference>
<dbReference type="InterPro" id="IPR017853">
    <property type="entry name" value="GH"/>
</dbReference>
<name>A0AAI8VT86_9PEZI</name>
<proteinExistence type="predicted"/>
<dbReference type="InterPro" id="IPR006103">
    <property type="entry name" value="Glyco_hydro_2_cat"/>
</dbReference>
<dbReference type="EMBL" id="CAUWAG010000018">
    <property type="protein sequence ID" value="CAJ2510651.1"/>
    <property type="molecule type" value="Genomic_DNA"/>
</dbReference>
<evidence type="ECO:0000313" key="3">
    <source>
        <dbReference type="Proteomes" id="UP001295740"/>
    </source>
</evidence>
<sequence length="202" mass="23046">MYDDTKGVLINDQAVRVQGSNNHHEHGSIGTAFNVRAPESQLRVLQEMWFMVINEIFGCWNSQKTTDDYHLLFTNWREPDLRAFVRGDRNHPSVIAWSFGNEVVEQYGSSAETQILDERMELEQLGQLKSLWDAYSDATKAVAETIRECKETEAQLVIIKGSLKASWQIIKQSDSREAILFCLAAPIEEVTEILTEISQELP</sequence>
<dbReference type="SUPFAM" id="SSF51445">
    <property type="entry name" value="(Trans)glycosidases"/>
    <property type="match status" value="1"/>
</dbReference>
<accession>A0AAI8VT86</accession>
<gene>
    <name evidence="2" type="ORF">KHLLAP_LOCUS11119</name>
</gene>
<reference evidence="2" key="1">
    <citation type="submission" date="2023-10" db="EMBL/GenBank/DDBJ databases">
        <authorList>
            <person name="Hackl T."/>
        </authorList>
    </citation>
    <scope>NUCLEOTIDE SEQUENCE</scope>
</reference>
<dbReference type="PANTHER" id="PTHR42732:SF1">
    <property type="entry name" value="BETA-MANNOSIDASE"/>
    <property type="match status" value="1"/>
</dbReference>
<dbReference type="PANTHER" id="PTHR42732">
    <property type="entry name" value="BETA-GALACTOSIDASE"/>
    <property type="match status" value="1"/>
</dbReference>
<comment type="caution">
    <text evidence="2">The sequence shown here is derived from an EMBL/GenBank/DDBJ whole genome shotgun (WGS) entry which is preliminary data.</text>
</comment>
<evidence type="ECO:0000259" key="1">
    <source>
        <dbReference type="Pfam" id="PF02836"/>
    </source>
</evidence>